<organism evidence="2">
    <name type="scientific">Anguilla anguilla</name>
    <name type="common">European freshwater eel</name>
    <name type="synonym">Muraena anguilla</name>
    <dbReference type="NCBI Taxonomy" id="7936"/>
    <lineage>
        <taxon>Eukaryota</taxon>
        <taxon>Metazoa</taxon>
        <taxon>Chordata</taxon>
        <taxon>Craniata</taxon>
        <taxon>Vertebrata</taxon>
        <taxon>Euteleostomi</taxon>
        <taxon>Actinopterygii</taxon>
        <taxon>Neopterygii</taxon>
        <taxon>Teleostei</taxon>
        <taxon>Anguilliformes</taxon>
        <taxon>Anguillidae</taxon>
        <taxon>Anguilla</taxon>
    </lineage>
</organism>
<reference evidence="2" key="1">
    <citation type="submission" date="2014-11" db="EMBL/GenBank/DDBJ databases">
        <authorList>
            <person name="Amaro Gonzalez C."/>
        </authorList>
    </citation>
    <scope>NUCLEOTIDE SEQUENCE</scope>
</reference>
<keyword evidence="1" id="KW-1133">Transmembrane helix</keyword>
<evidence type="ECO:0000313" key="2">
    <source>
        <dbReference type="EMBL" id="JAH84736.1"/>
    </source>
</evidence>
<protein>
    <submittedName>
        <fullName evidence="2">Uncharacterized protein</fullName>
    </submittedName>
</protein>
<feature type="transmembrane region" description="Helical" evidence="1">
    <location>
        <begin position="6"/>
        <end position="24"/>
    </location>
</feature>
<sequence length="28" mass="3239">MHSIHAVIGCVMCLVIQLPVMFYFEIML</sequence>
<accession>A0A0E9W375</accession>
<keyword evidence="1" id="KW-0812">Transmembrane</keyword>
<name>A0A0E9W375_ANGAN</name>
<keyword evidence="1" id="KW-0472">Membrane</keyword>
<dbReference type="EMBL" id="GBXM01023841">
    <property type="protein sequence ID" value="JAH84736.1"/>
    <property type="molecule type" value="Transcribed_RNA"/>
</dbReference>
<proteinExistence type="predicted"/>
<reference evidence="2" key="2">
    <citation type="journal article" date="2015" name="Fish Shellfish Immunol.">
        <title>Early steps in the European eel (Anguilla anguilla)-Vibrio vulnificus interaction in the gills: Role of the RtxA13 toxin.</title>
        <authorList>
            <person name="Callol A."/>
            <person name="Pajuelo D."/>
            <person name="Ebbesson L."/>
            <person name="Teles M."/>
            <person name="MacKenzie S."/>
            <person name="Amaro C."/>
        </authorList>
    </citation>
    <scope>NUCLEOTIDE SEQUENCE</scope>
</reference>
<dbReference type="AlphaFoldDB" id="A0A0E9W375"/>
<evidence type="ECO:0000256" key="1">
    <source>
        <dbReference type="SAM" id="Phobius"/>
    </source>
</evidence>